<comment type="subcellular location">
    <subcellularLocation>
        <location evidence="1">Cell membrane</location>
        <topology evidence="1">Multi-pass membrane protein</topology>
    </subcellularLocation>
</comment>
<comment type="caution">
    <text evidence="8">The sequence shown here is derived from an EMBL/GenBank/DDBJ whole genome shotgun (WGS) entry which is preliminary data.</text>
</comment>
<gene>
    <name evidence="8" type="ORF">GCM10009665_53130</name>
</gene>
<feature type="transmembrane region" description="Helical" evidence="7">
    <location>
        <begin position="61"/>
        <end position="92"/>
    </location>
</feature>
<keyword evidence="4 7" id="KW-0812">Transmembrane</keyword>
<evidence type="ECO:0000256" key="6">
    <source>
        <dbReference type="ARBA" id="ARBA00023136"/>
    </source>
</evidence>
<evidence type="ECO:0000256" key="5">
    <source>
        <dbReference type="ARBA" id="ARBA00022989"/>
    </source>
</evidence>
<comment type="similarity">
    <text evidence="2">Belongs to the DoxX family.</text>
</comment>
<evidence type="ECO:0000313" key="9">
    <source>
        <dbReference type="Proteomes" id="UP001500037"/>
    </source>
</evidence>
<accession>A0ABN1WMZ5</accession>
<feature type="transmembrane region" description="Helical" evidence="7">
    <location>
        <begin position="112"/>
        <end position="134"/>
    </location>
</feature>
<dbReference type="InterPro" id="IPR032808">
    <property type="entry name" value="DoxX"/>
</dbReference>
<evidence type="ECO:0000256" key="1">
    <source>
        <dbReference type="ARBA" id="ARBA00004651"/>
    </source>
</evidence>
<sequence length="153" mass="16006">MTLKFNEIAALIRPHVLGLLRIVTALLFCCHGASALFGVLVTGHGGKTVPVGQWPGWWAAVIQLVGGAFVLLGLGTRIAALLCSGSMAYAYFTVHQQHALWPIQNGGELSVLFCWVFLAIAVAGPGSLALGSLFRPAAVAAEVADRPLVMSGK</sequence>
<dbReference type="Pfam" id="PF07681">
    <property type="entry name" value="DoxX"/>
    <property type="match status" value="1"/>
</dbReference>
<dbReference type="RefSeq" id="WP_344444532.1">
    <property type="nucleotide sequence ID" value="NZ_BAAALF010000117.1"/>
</dbReference>
<dbReference type="PANTHER" id="PTHR33452">
    <property type="entry name" value="OXIDOREDUCTASE CATD-RELATED"/>
    <property type="match status" value="1"/>
</dbReference>
<dbReference type="InterPro" id="IPR051907">
    <property type="entry name" value="DoxX-like_oxidoreductase"/>
</dbReference>
<evidence type="ECO:0000313" key="8">
    <source>
        <dbReference type="EMBL" id="GAA1256041.1"/>
    </source>
</evidence>
<keyword evidence="9" id="KW-1185">Reference proteome</keyword>
<dbReference type="EMBL" id="BAAALF010000117">
    <property type="protein sequence ID" value="GAA1256041.1"/>
    <property type="molecule type" value="Genomic_DNA"/>
</dbReference>
<evidence type="ECO:0000256" key="2">
    <source>
        <dbReference type="ARBA" id="ARBA00006679"/>
    </source>
</evidence>
<proteinExistence type="inferred from homology"/>
<evidence type="ECO:0000256" key="3">
    <source>
        <dbReference type="ARBA" id="ARBA00022475"/>
    </source>
</evidence>
<name>A0ABN1WMZ5_9ACTN</name>
<organism evidence="8 9">
    <name type="scientific">Kitasatospora nipponensis</name>
    <dbReference type="NCBI Taxonomy" id="258049"/>
    <lineage>
        <taxon>Bacteria</taxon>
        <taxon>Bacillati</taxon>
        <taxon>Actinomycetota</taxon>
        <taxon>Actinomycetes</taxon>
        <taxon>Kitasatosporales</taxon>
        <taxon>Streptomycetaceae</taxon>
        <taxon>Kitasatospora</taxon>
    </lineage>
</organism>
<keyword evidence="5 7" id="KW-1133">Transmembrane helix</keyword>
<keyword evidence="3" id="KW-1003">Cell membrane</keyword>
<dbReference type="Proteomes" id="UP001500037">
    <property type="component" value="Unassembled WGS sequence"/>
</dbReference>
<evidence type="ECO:0000256" key="7">
    <source>
        <dbReference type="SAM" id="Phobius"/>
    </source>
</evidence>
<feature type="transmembrane region" description="Helical" evidence="7">
    <location>
        <begin position="20"/>
        <end position="41"/>
    </location>
</feature>
<keyword evidence="6 7" id="KW-0472">Membrane</keyword>
<evidence type="ECO:0000256" key="4">
    <source>
        <dbReference type="ARBA" id="ARBA00022692"/>
    </source>
</evidence>
<reference evidence="8 9" key="1">
    <citation type="journal article" date="2019" name="Int. J. Syst. Evol. Microbiol.">
        <title>The Global Catalogue of Microorganisms (GCM) 10K type strain sequencing project: providing services to taxonomists for standard genome sequencing and annotation.</title>
        <authorList>
            <consortium name="The Broad Institute Genomics Platform"/>
            <consortium name="The Broad Institute Genome Sequencing Center for Infectious Disease"/>
            <person name="Wu L."/>
            <person name="Ma J."/>
        </authorList>
    </citation>
    <scope>NUCLEOTIDE SEQUENCE [LARGE SCALE GENOMIC DNA]</scope>
    <source>
        <strain evidence="8 9">JCM 13004</strain>
    </source>
</reference>
<protein>
    <submittedName>
        <fullName evidence="8">DoxX family protein</fullName>
    </submittedName>
</protein>
<dbReference type="PANTHER" id="PTHR33452:SF4">
    <property type="entry name" value="BLL4328 PROTEIN"/>
    <property type="match status" value="1"/>
</dbReference>